<dbReference type="Proteomes" id="UP000051086">
    <property type="component" value="Unassembled WGS sequence"/>
</dbReference>
<protein>
    <submittedName>
        <fullName evidence="2">Uncharacterized protein</fullName>
    </submittedName>
</protein>
<proteinExistence type="predicted"/>
<evidence type="ECO:0000313" key="2">
    <source>
        <dbReference type="EMBL" id="CUH71864.1"/>
    </source>
</evidence>
<accession>A0A0P1FT91</accession>
<evidence type="ECO:0000313" key="1">
    <source>
        <dbReference type="EMBL" id="CUH70206.1"/>
    </source>
</evidence>
<dbReference type="Proteomes" id="UP000051887">
    <property type="component" value="Unassembled WGS sequence"/>
</dbReference>
<reference evidence="1 3" key="1">
    <citation type="submission" date="2015-09" db="EMBL/GenBank/DDBJ databases">
        <authorList>
            <person name="Rodrigo-Torres L."/>
            <person name="Arahal D.R."/>
        </authorList>
    </citation>
    <scope>NUCLEOTIDE SEQUENCE [LARGE SCALE GENOMIC DNA]</scope>
    <source>
        <strain evidence="1 3">CECT 5118</strain>
    </source>
</reference>
<dbReference type="EMBL" id="CYSB01000048">
    <property type="protein sequence ID" value="CUH70206.1"/>
    <property type="molecule type" value="Genomic_DNA"/>
</dbReference>
<dbReference type="EMBL" id="CYSC01000027">
    <property type="protein sequence ID" value="CUH71864.1"/>
    <property type="molecule type" value="Genomic_DNA"/>
</dbReference>
<reference evidence="2 4" key="2">
    <citation type="submission" date="2015-09" db="EMBL/GenBank/DDBJ databases">
        <authorList>
            <consortium name="Swine Surveillance"/>
        </authorList>
    </citation>
    <scope>NUCLEOTIDE SEQUENCE [LARGE SCALE GENOMIC DNA]</scope>
    <source>
        <strain evidence="2 4">5120</strain>
    </source>
</reference>
<organism evidence="2 4">
    <name type="scientific">Thalassovita autumnalis</name>
    <dbReference type="NCBI Taxonomy" id="2072972"/>
    <lineage>
        <taxon>Bacteria</taxon>
        <taxon>Pseudomonadati</taxon>
        <taxon>Pseudomonadota</taxon>
        <taxon>Alphaproteobacteria</taxon>
        <taxon>Rhodobacterales</taxon>
        <taxon>Roseobacteraceae</taxon>
        <taxon>Thalassovita</taxon>
    </lineage>
</organism>
<gene>
    <name evidence="1" type="ORF">TL5118_04181</name>
    <name evidence="2" type="ORF">TL5120_01656</name>
</gene>
<dbReference type="AlphaFoldDB" id="A0A0P1FT91"/>
<evidence type="ECO:0000313" key="3">
    <source>
        <dbReference type="Proteomes" id="UP000051086"/>
    </source>
</evidence>
<sequence>MEVVILLWIVCAGLSYMVARDRAPSKTGLAAALGLTIQPLPSFSPIRKPRLRPWRSPVAAPRKKVACAMPRLWMTRATV</sequence>
<keyword evidence="3" id="KW-1185">Reference proteome</keyword>
<evidence type="ECO:0000313" key="4">
    <source>
        <dbReference type="Proteomes" id="UP000051887"/>
    </source>
</evidence>
<name>A0A0P1FT91_9RHOB</name>